<dbReference type="EMBL" id="JABBWG010000004">
    <property type="protein sequence ID" value="KAG1823422.1"/>
    <property type="molecule type" value="Genomic_DNA"/>
</dbReference>
<dbReference type="Proteomes" id="UP000807769">
    <property type="component" value="Unassembled WGS sequence"/>
</dbReference>
<dbReference type="GO" id="GO:0003676">
    <property type="term" value="F:nucleic acid binding"/>
    <property type="evidence" value="ECO:0007669"/>
    <property type="project" value="InterPro"/>
</dbReference>
<evidence type="ECO:0000313" key="4">
    <source>
        <dbReference type="Proteomes" id="UP000807769"/>
    </source>
</evidence>
<accession>A0A9P7EK31</accession>
<feature type="domain" description="G-patch" evidence="2">
    <location>
        <begin position="87"/>
        <end position="137"/>
    </location>
</feature>
<organism evidence="3 4">
    <name type="scientific">Suillus subaureus</name>
    <dbReference type="NCBI Taxonomy" id="48587"/>
    <lineage>
        <taxon>Eukaryota</taxon>
        <taxon>Fungi</taxon>
        <taxon>Dikarya</taxon>
        <taxon>Basidiomycota</taxon>
        <taxon>Agaricomycotina</taxon>
        <taxon>Agaricomycetes</taxon>
        <taxon>Agaricomycetidae</taxon>
        <taxon>Boletales</taxon>
        <taxon>Suillineae</taxon>
        <taxon>Suillaceae</taxon>
        <taxon>Suillus</taxon>
    </lineage>
</organism>
<dbReference type="Pfam" id="PF01585">
    <property type="entry name" value="G-patch"/>
    <property type="match status" value="1"/>
</dbReference>
<name>A0A9P7EK31_9AGAM</name>
<evidence type="ECO:0000256" key="1">
    <source>
        <dbReference type="SAM" id="MobiDB-lite"/>
    </source>
</evidence>
<protein>
    <recommendedName>
        <fullName evidence="2">G-patch domain-containing protein</fullName>
    </recommendedName>
</protein>
<feature type="region of interest" description="Disordered" evidence="1">
    <location>
        <begin position="62"/>
        <end position="86"/>
    </location>
</feature>
<dbReference type="SMART" id="SM00443">
    <property type="entry name" value="G_patch"/>
    <property type="match status" value="1"/>
</dbReference>
<keyword evidence="4" id="KW-1185">Reference proteome</keyword>
<evidence type="ECO:0000259" key="2">
    <source>
        <dbReference type="PROSITE" id="PS50174"/>
    </source>
</evidence>
<feature type="compositionally biased region" description="Pro residues" evidence="1">
    <location>
        <begin position="241"/>
        <end position="253"/>
    </location>
</feature>
<proteinExistence type="predicted"/>
<feature type="compositionally biased region" description="Low complexity" evidence="1">
    <location>
        <begin position="339"/>
        <end position="352"/>
    </location>
</feature>
<dbReference type="AlphaFoldDB" id="A0A9P7EK31"/>
<feature type="compositionally biased region" description="Low complexity" evidence="1">
    <location>
        <begin position="500"/>
        <end position="516"/>
    </location>
</feature>
<feature type="region of interest" description="Disordered" evidence="1">
    <location>
        <begin position="142"/>
        <end position="177"/>
    </location>
</feature>
<dbReference type="PROSITE" id="PS50174">
    <property type="entry name" value="G_PATCH"/>
    <property type="match status" value="1"/>
</dbReference>
<feature type="compositionally biased region" description="Basic residues" evidence="1">
    <location>
        <begin position="517"/>
        <end position="530"/>
    </location>
</feature>
<sequence>MRSTFRTFLSSIHLGSRPPNNSSTFQATDCGMVTQGVGSISSPIVISDDEDEAMIDLQLRVDSDSVDSDQNDQPRTPPDDNSEELSTASKGYAMALNMGYCPGRGLGRGLDGRVEPVCLEVGQKRKRVDSGIGFQRSQLYATGWPPRKGDGKLNKKWRKEQHTFGAPQRSSGSQQHCTLQPKSLVIPTGPANISQGPWVALASSRKGKERERPTAPLPPKPSQSPVRLPALPQGPRSNLPYSPPLPAACPPKGPRSWLASQAQARSPTLAPQTPPIAPRTLPTAPRAMQQQQQQLASNGYAGPSTIASPVPQPGHPQIQTQPANSYADGQPTALPPTPQSAFPQMQQQQSQGAMYNPAFAGAPVPYYTGAEPSEPWHTQYGMMTVAPPLPLPTYVIAYPDYSNPGAYTYVPVPTAPAGYAPASAPAPVDPYAAAAAGGATVLTSSSGVTPVADDVSTTADASMVAAGVSQSNGYQVISATDPDYDHDRSDSSTPEPPSPRSCSRSGCESQSSSTSGMHRRWTQTVRRGRMRSASPRSRTPHVHLC</sequence>
<feature type="region of interest" description="Disordered" evidence="1">
    <location>
        <begin position="201"/>
        <end position="352"/>
    </location>
</feature>
<dbReference type="RefSeq" id="XP_041197482.1">
    <property type="nucleotide sequence ID" value="XM_041343792.1"/>
</dbReference>
<feature type="compositionally biased region" description="Polar residues" evidence="1">
    <location>
        <begin position="258"/>
        <end position="271"/>
    </location>
</feature>
<feature type="compositionally biased region" description="Polar residues" evidence="1">
    <location>
        <begin position="168"/>
        <end position="177"/>
    </location>
</feature>
<evidence type="ECO:0000313" key="3">
    <source>
        <dbReference type="EMBL" id="KAG1823422.1"/>
    </source>
</evidence>
<dbReference type="GeneID" id="64637808"/>
<feature type="region of interest" description="Disordered" evidence="1">
    <location>
        <begin position="474"/>
        <end position="545"/>
    </location>
</feature>
<gene>
    <name evidence="3" type="ORF">BJ212DRAFT_678444</name>
</gene>
<dbReference type="InterPro" id="IPR000467">
    <property type="entry name" value="G_patch_dom"/>
</dbReference>
<reference evidence="3" key="1">
    <citation type="journal article" date="2020" name="New Phytol.">
        <title>Comparative genomics reveals dynamic genome evolution in host specialist ectomycorrhizal fungi.</title>
        <authorList>
            <person name="Lofgren L.A."/>
            <person name="Nguyen N.H."/>
            <person name="Vilgalys R."/>
            <person name="Ruytinx J."/>
            <person name="Liao H.L."/>
            <person name="Branco S."/>
            <person name="Kuo A."/>
            <person name="LaButti K."/>
            <person name="Lipzen A."/>
            <person name="Andreopoulos W."/>
            <person name="Pangilinan J."/>
            <person name="Riley R."/>
            <person name="Hundley H."/>
            <person name="Na H."/>
            <person name="Barry K."/>
            <person name="Grigoriev I.V."/>
            <person name="Stajich J.E."/>
            <person name="Kennedy P.G."/>
        </authorList>
    </citation>
    <scope>NUCLEOTIDE SEQUENCE</scope>
    <source>
        <strain evidence="3">MN1</strain>
    </source>
</reference>
<dbReference type="OrthoDB" id="2804702at2759"/>
<comment type="caution">
    <text evidence="3">The sequence shown here is derived from an EMBL/GenBank/DDBJ whole genome shotgun (WGS) entry which is preliminary data.</text>
</comment>